<dbReference type="EMBL" id="QRJL01000067">
    <property type="protein sequence ID" value="RHH22064.1"/>
    <property type="molecule type" value="Genomic_DNA"/>
</dbReference>
<gene>
    <name evidence="2" type="ORF">DW216_21030</name>
</gene>
<feature type="region of interest" description="Disordered" evidence="1">
    <location>
        <begin position="79"/>
        <end position="107"/>
    </location>
</feature>
<feature type="non-terminal residue" evidence="2">
    <location>
        <position position="1"/>
    </location>
</feature>
<evidence type="ECO:0000313" key="2">
    <source>
        <dbReference type="EMBL" id="RHH22064.1"/>
    </source>
</evidence>
<comment type="caution">
    <text evidence="2">The sequence shown here is derived from an EMBL/GenBank/DDBJ whole genome shotgun (WGS) entry which is preliminary data.</text>
</comment>
<dbReference type="Proteomes" id="UP000283766">
    <property type="component" value="Unassembled WGS sequence"/>
</dbReference>
<evidence type="ECO:0000256" key="1">
    <source>
        <dbReference type="SAM" id="MobiDB-lite"/>
    </source>
</evidence>
<accession>A0A414W6K4</accession>
<evidence type="ECO:0000313" key="3">
    <source>
        <dbReference type="Proteomes" id="UP000283766"/>
    </source>
</evidence>
<feature type="region of interest" description="Disordered" evidence="1">
    <location>
        <begin position="1"/>
        <end position="28"/>
    </location>
</feature>
<feature type="compositionally biased region" description="Basic and acidic residues" evidence="1">
    <location>
        <begin position="79"/>
        <end position="94"/>
    </location>
</feature>
<dbReference type="AlphaFoldDB" id="A0A414W6K4"/>
<organism evidence="2 3">
    <name type="scientific">Bacteroides uniformis</name>
    <dbReference type="NCBI Taxonomy" id="820"/>
    <lineage>
        <taxon>Bacteria</taxon>
        <taxon>Pseudomonadati</taxon>
        <taxon>Bacteroidota</taxon>
        <taxon>Bacteroidia</taxon>
        <taxon>Bacteroidales</taxon>
        <taxon>Bacteroidaceae</taxon>
        <taxon>Bacteroides</taxon>
    </lineage>
</organism>
<reference evidence="2 3" key="1">
    <citation type="submission" date="2018-08" db="EMBL/GenBank/DDBJ databases">
        <title>A genome reference for cultivated species of the human gut microbiota.</title>
        <authorList>
            <person name="Zou Y."/>
            <person name="Xue W."/>
            <person name="Luo G."/>
        </authorList>
    </citation>
    <scope>NUCLEOTIDE SEQUENCE [LARGE SCALE GENOMIC DNA]</scope>
    <source>
        <strain evidence="2 3">AM18-14LB</strain>
    </source>
</reference>
<proteinExistence type="predicted"/>
<name>A0A414W6K4_BACUN</name>
<sequence>NLSTGNRHAIEEKKEGKNKRINNTGRFEPPDVEMVRAYCQERGNKVDPQAFVDFYESKGWMVGKNKMKNWKAAVRTWEKEDQRRSQTRKEETAKRGSTGFNNFTGRDYDMGQMERALLGIPGGGNHAD</sequence>
<protein>
    <submittedName>
        <fullName evidence="2">Uncharacterized protein</fullName>
    </submittedName>
</protein>